<dbReference type="EMBL" id="CADCTZ010001215">
    <property type="protein sequence ID" value="CAA9385463.1"/>
    <property type="molecule type" value="Genomic_DNA"/>
</dbReference>
<sequence length="29" mass="3346">ASKSAIFNNWYKIEDCTKTFVELVLSKPI</sequence>
<accession>A0A6J4NHS1</accession>
<protein>
    <submittedName>
        <fullName evidence="1">Uncharacterized protein</fullName>
    </submittedName>
</protein>
<feature type="non-terminal residue" evidence="1">
    <location>
        <position position="1"/>
    </location>
</feature>
<evidence type="ECO:0000313" key="1">
    <source>
        <dbReference type="EMBL" id="CAA9385463.1"/>
    </source>
</evidence>
<dbReference type="AlphaFoldDB" id="A0A6J4NHS1"/>
<gene>
    <name evidence="1" type="ORF">AVDCRST_MAG84-5313</name>
</gene>
<organism evidence="1">
    <name type="scientific">uncultured Microcoleus sp</name>
    <dbReference type="NCBI Taxonomy" id="259945"/>
    <lineage>
        <taxon>Bacteria</taxon>
        <taxon>Bacillati</taxon>
        <taxon>Cyanobacteriota</taxon>
        <taxon>Cyanophyceae</taxon>
        <taxon>Oscillatoriophycideae</taxon>
        <taxon>Oscillatoriales</taxon>
        <taxon>Microcoleaceae</taxon>
        <taxon>Microcoleus</taxon>
        <taxon>environmental samples</taxon>
    </lineage>
</organism>
<reference evidence="1" key="1">
    <citation type="submission" date="2020-02" db="EMBL/GenBank/DDBJ databases">
        <authorList>
            <person name="Meier V. D."/>
        </authorList>
    </citation>
    <scope>NUCLEOTIDE SEQUENCE</scope>
    <source>
        <strain evidence="1">AVDCRST_MAG84</strain>
    </source>
</reference>
<name>A0A6J4NHS1_9CYAN</name>
<proteinExistence type="predicted"/>